<reference evidence="2 3" key="1">
    <citation type="submission" date="2024-03" db="EMBL/GenBank/DDBJ databases">
        <authorList>
            <person name="Martinez-Hernandez J."/>
        </authorList>
    </citation>
    <scope>NUCLEOTIDE SEQUENCE [LARGE SCALE GENOMIC DNA]</scope>
</reference>
<sequence length="126" mass="14506">MKKVIMENGTIFPYGMLLTKIFNNHNLNLEGKSPDRECGPRIIFDYNIEDITYSRLAPCSADLPPFLEMKEENDEDDYYNEDDHYDDLDDSYSSYSEDNDDVDDKPLVVHTVRSGGREGGAGKRKR</sequence>
<proteinExistence type="predicted"/>
<dbReference type="AlphaFoldDB" id="A0AAV1VU22"/>
<feature type="compositionally biased region" description="Acidic residues" evidence="1">
    <location>
        <begin position="71"/>
        <end position="90"/>
    </location>
</feature>
<evidence type="ECO:0000313" key="2">
    <source>
        <dbReference type="EMBL" id="CAL0300529.1"/>
    </source>
</evidence>
<accession>A0AAV1VU22</accession>
<organism evidence="2 3">
    <name type="scientific">Lupinus luteus</name>
    <name type="common">European yellow lupine</name>
    <dbReference type="NCBI Taxonomy" id="3873"/>
    <lineage>
        <taxon>Eukaryota</taxon>
        <taxon>Viridiplantae</taxon>
        <taxon>Streptophyta</taxon>
        <taxon>Embryophyta</taxon>
        <taxon>Tracheophyta</taxon>
        <taxon>Spermatophyta</taxon>
        <taxon>Magnoliopsida</taxon>
        <taxon>eudicotyledons</taxon>
        <taxon>Gunneridae</taxon>
        <taxon>Pentapetalae</taxon>
        <taxon>rosids</taxon>
        <taxon>fabids</taxon>
        <taxon>Fabales</taxon>
        <taxon>Fabaceae</taxon>
        <taxon>Papilionoideae</taxon>
        <taxon>50 kb inversion clade</taxon>
        <taxon>genistoids sensu lato</taxon>
        <taxon>core genistoids</taxon>
        <taxon>Genisteae</taxon>
        <taxon>Lupinus</taxon>
    </lineage>
</organism>
<dbReference type="Proteomes" id="UP001497480">
    <property type="component" value="Unassembled WGS sequence"/>
</dbReference>
<gene>
    <name evidence="2" type="ORF">LLUT_LOCUS1589</name>
</gene>
<dbReference type="EMBL" id="CAXHTB010000001">
    <property type="protein sequence ID" value="CAL0300529.1"/>
    <property type="molecule type" value="Genomic_DNA"/>
</dbReference>
<feature type="region of interest" description="Disordered" evidence="1">
    <location>
        <begin position="68"/>
        <end position="126"/>
    </location>
</feature>
<name>A0AAV1VU22_LUPLU</name>
<comment type="caution">
    <text evidence="2">The sequence shown here is derived from an EMBL/GenBank/DDBJ whole genome shotgun (WGS) entry which is preliminary data.</text>
</comment>
<evidence type="ECO:0000256" key="1">
    <source>
        <dbReference type="SAM" id="MobiDB-lite"/>
    </source>
</evidence>
<keyword evidence="3" id="KW-1185">Reference proteome</keyword>
<protein>
    <submittedName>
        <fullName evidence="2">Uncharacterized protein</fullName>
    </submittedName>
</protein>
<evidence type="ECO:0000313" key="3">
    <source>
        <dbReference type="Proteomes" id="UP001497480"/>
    </source>
</evidence>